<sequence>MTTPKGQNLSKMEFIALMAMMFATIAFSIDAMMPALPDISADIAPLGVAQAALVMTFFVIGMGAGTFFTGPLSDAYGRKPVVYMGLAVYALGAILSWIAPTLETMLAARVLQGLGAAGPRVVSAAIIRDLYSGRAMASIMSLTMVVFLLVPGVAPLIGALIADAFGWRAIFAAFLAFGVLLFIWFSLRISETLPVSARRPLRVPLMLDAVRQMFANRTVRLSIFVQTLMLMMLFSVLTMVQPIFDVSFGREESFPLWFGAVAVSSGVSSLLNAAIVGRFGMRRLVTWALGAQVVVSALFVGWMLADLPYLFPLFIIWLWGVMFQGGLTVANLNAIAMEPMGHIAGMAASVIGAVSTVIGGALASPIGLLFDGTPIALVATVMVASALASVLMQYMRRAEAAETA</sequence>
<proteinExistence type="predicted"/>
<feature type="transmembrane region" description="Helical" evidence="7">
    <location>
        <begin position="256"/>
        <end position="277"/>
    </location>
</feature>
<keyword evidence="4 7" id="KW-1133">Transmembrane helix</keyword>
<dbReference type="InterPro" id="IPR011701">
    <property type="entry name" value="MFS"/>
</dbReference>
<feature type="transmembrane region" description="Helical" evidence="7">
    <location>
        <begin position="81"/>
        <end position="100"/>
    </location>
</feature>
<dbReference type="RefSeq" id="WP_407592879.1">
    <property type="nucleotide sequence ID" value="NZ_JBHDIY010000002.1"/>
</dbReference>
<dbReference type="Gene3D" id="1.20.1720.10">
    <property type="entry name" value="Multidrug resistance protein D"/>
    <property type="match status" value="1"/>
</dbReference>
<comment type="subcellular location">
    <subcellularLocation>
        <location evidence="1">Endomembrane system</location>
        <topology evidence="1">Multi-pass membrane protein</topology>
    </subcellularLocation>
</comment>
<name>A0ABW8V0Y0_9RHOB</name>
<feature type="transmembrane region" description="Helical" evidence="7">
    <location>
        <begin position="375"/>
        <end position="395"/>
    </location>
</feature>
<keyword evidence="10" id="KW-1185">Reference proteome</keyword>
<evidence type="ECO:0000313" key="9">
    <source>
        <dbReference type="EMBL" id="MFL4471048.1"/>
    </source>
</evidence>
<dbReference type="EMBL" id="JBHDIY010000002">
    <property type="protein sequence ID" value="MFL4471048.1"/>
    <property type="molecule type" value="Genomic_DNA"/>
</dbReference>
<dbReference type="Proteomes" id="UP001627408">
    <property type="component" value="Unassembled WGS sequence"/>
</dbReference>
<dbReference type="PANTHER" id="PTHR23501:SF191">
    <property type="entry name" value="VACUOLAR BASIC AMINO ACID TRANSPORTER 4"/>
    <property type="match status" value="1"/>
</dbReference>
<feature type="transmembrane region" description="Helical" evidence="7">
    <location>
        <begin position="310"/>
        <end position="332"/>
    </location>
</feature>
<dbReference type="PROSITE" id="PS00216">
    <property type="entry name" value="SUGAR_TRANSPORT_1"/>
    <property type="match status" value="1"/>
</dbReference>
<feature type="transmembrane region" description="Helical" evidence="7">
    <location>
        <begin position="344"/>
        <end position="363"/>
    </location>
</feature>
<reference evidence="9 10" key="1">
    <citation type="submission" date="2024-08" db="EMBL/GenBank/DDBJ databases">
        <title>Tateyamaria sp. nov., isolated from marine algae.</title>
        <authorList>
            <person name="Choi B.J."/>
            <person name="Kim J.M."/>
            <person name="Lee J.K."/>
            <person name="Choi D.G."/>
            <person name="Bayburt H."/>
            <person name="Baek J.H."/>
            <person name="Han D.M."/>
            <person name="Jeon C.O."/>
        </authorList>
    </citation>
    <scope>NUCLEOTIDE SEQUENCE [LARGE SCALE GENOMIC DNA]</scope>
    <source>
        <strain evidence="9 10">KMU-156</strain>
    </source>
</reference>
<comment type="caution">
    <text evidence="9">The sequence shown here is derived from an EMBL/GenBank/DDBJ whole genome shotgun (WGS) entry which is preliminary data.</text>
</comment>
<evidence type="ECO:0000256" key="3">
    <source>
        <dbReference type="ARBA" id="ARBA00022692"/>
    </source>
</evidence>
<feature type="transmembrane region" description="Helical" evidence="7">
    <location>
        <begin position="106"/>
        <end position="127"/>
    </location>
</feature>
<feature type="transmembrane region" description="Helical" evidence="7">
    <location>
        <begin position="48"/>
        <end position="69"/>
    </location>
</feature>
<dbReference type="SUPFAM" id="SSF103473">
    <property type="entry name" value="MFS general substrate transporter"/>
    <property type="match status" value="1"/>
</dbReference>
<dbReference type="PROSITE" id="PS50850">
    <property type="entry name" value="MFS"/>
    <property type="match status" value="1"/>
</dbReference>
<protein>
    <recommendedName>
        <fullName evidence="6">MFS-type drug efflux transporter P55</fullName>
    </recommendedName>
</protein>
<keyword evidence="5 7" id="KW-0472">Membrane</keyword>
<dbReference type="InterPro" id="IPR020846">
    <property type="entry name" value="MFS_dom"/>
</dbReference>
<feature type="transmembrane region" description="Helical" evidence="7">
    <location>
        <begin position="167"/>
        <end position="189"/>
    </location>
</feature>
<evidence type="ECO:0000256" key="7">
    <source>
        <dbReference type="SAM" id="Phobius"/>
    </source>
</evidence>
<organism evidence="9 10">
    <name type="scientific">Tateyamaria armeniaca</name>
    <dbReference type="NCBI Taxonomy" id="2518930"/>
    <lineage>
        <taxon>Bacteria</taxon>
        <taxon>Pseudomonadati</taxon>
        <taxon>Pseudomonadota</taxon>
        <taxon>Alphaproteobacteria</taxon>
        <taxon>Rhodobacterales</taxon>
        <taxon>Roseobacteraceae</taxon>
        <taxon>Tateyamaria</taxon>
    </lineage>
</organism>
<dbReference type="PANTHER" id="PTHR23501">
    <property type="entry name" value="MAJOR FACILITATOR SUPERFAMILY"/>
    <property type="match status" value="1"/>
</dbReference>
<evidence type="ECO:0000259" key="8">
    <source>
        <dbReference type="PROSITE" id="PS50850"/>
    </source>
</evidence>
<evidence type="ECO:0000256" key="4">
    <source>
        <dbReference type="ARBA" id="ARBA00022989"/>
    </source>
</evidence>
<feature type="transmembrane region" description="Helical" evidence="7">
    <location>
        <begin position="139"/>
        <end position="161"/>
    </location>
</feature>
<feature type="transmembrane region" description="Helical" evidence="7">
    <location>
        <begin position="284"/>
        <end position="304"/>
    </location>
</feature>
<gene>
    <name evidence="9" type="ORF">ACERZ8_14585</name>
</gene>
<evidence type="ECO:0000256" key="2">
    <source>
        <dbReference type="ARBA" id="ARBA00022448"/>
    </source>
</evidence>
<feature type="transmembrane region" description="Helical" evidence="7">
    <location>
        <begin position="221"/>
        <end position="244"/>
    </location>
</feature>
<evidence type="ECO:0000256" key="5">
    <source>
        <dbReference type="ARBA" id="ARBA00023136"/>
    </source>
</evidence>
<evidence type="ECO:0000256" key="6">
    <source>
        <dbReference type="ARBA" id="ARBA00044273"/>
    </source>
</evidence>
<keyword evidence="2" id="KW-0813">Transport</keyword>
<dbReference type="Pfam" id="PF07690">
    <property type="entry name" value="MFS_1"/>
    <property type="match status" value="1"/>
</dbReference>
<keyword evidence="3 7" id="KW-0812">Transmembrane</keyword>
<evidence type="ECO:0000256" key="1">
    <source>
        <dbReference type="ARBA" id="ARBA00004127"/>
    </source>
</evidence>
<accession>A0ABW8V0Y0</accession>
<dbReference type="InterPro" id="IPR036259">
    <property type="entry name" value="MFS_trans_sf"/>
</dbReference>
<feature type="transmembrane region" description="Helical" evidence="7">
    <location>
        <begin position="12"/>
        <end position="36"/>
    </location>
</feature>
<dbReference type="CDD" id="cd17320">
    <property type="entry name" value="MFS_MdfA_MDR_like"/>
    <property type="match status" value="1"/>
</dbReference>
<dbReference type="InterPro" id="IPR005829">
    <property type="entry name" value="Sugar_transporter_CS"/>
</dbReference>
<feature type="domain" description="Major facilitator superfamily (MFS) profile" evidence="8">
    <location>
        <begin position="14"/>
        <end position="397"/>
    </location>
</feature>
<evidence type="ECO:0000313" key="10">
    <source>
        <dbReference type="Proteomes" id="UP001627408"/>
    </source>
</evidence>